<dbReference type="InterPro" id="IPR050114">
    <property type="entry name" value="UPF0173_UPF0282_UlaG_hydrolase"/>
</dbReference>
<dbReference type="InterPro" id="IPR001279">
    <property type="entry name" value="Metallo-B-lactamas"/>
</dbReference>
<evidence type="ECO:0000313" key="4">
    <source>
        <dbReference type="EMBL" id="BDR59604.1"/>
    </source>
</evidence>
<dbReference type="SMART" id="SM00849">
    <property type="entry name" value="Lactamase_B"/>
    <property type="match status" value="1"/>
</dbReference>
<dbReference type="InterPro" id="IPR036866">
    <property type="entry name" value="RibonucZ/Hydroxyglut_hydro"/>
</dbReference>
<dbReference type="SUPFAM" id="SSF56281">
    <property type="entry name" value="Metallo-hydrolase/oxidoreductase"/>
    <property type="match status" value="1"/>
</dbReference>
<sequence length="228" mass="25063">MKITYFGHAAFQIKLNAGKTILFDPFISENPFTKVTPEKLNPDFIVLTHAHADHLGNAIEIAKRTKATIVAQTDFAHVLARTEGVAVIDYLNFGGTYYGPEFQLKLCPAWHTDAMDYQGIPLPMGVAAGFALSAEDKLIYIAGDTGLFSDLKLVARKQPVDLAFLPIGGSYTMDSSDAALAAEFLKAKKVIPIHYNTFPPIKADPIEFQQMLPQGVVELPNVDEEFDF</sequence>
<dbReference type="Proteomes" id="UP001321861">
    <property type="component" value="Chromosome"/>
</dbReference>
<dbReference type="NCBIfam" id="NF001911">
    <property type="entry name" value="PRK00685.1"/>
    <property type="match status" value="1"/>
</dbReference>
<reference evidence="4 5" key="1">
    <citation type="journal article" date="2023" name="Microbiol. Spectr.">
        <title>Symbiosis of Carpenter Bees with Uncharacterized Lactic Acid Bacteria Showing NAD Auxotrophy.</title>
        <authorList>
            <person name="Kawasaki S."/>
            <person name="Ozawa K."/>
            <person name="Mori T."/>
            <person name="Yamamoto A."/>
            <person name="Ito M."/>
            <person name="Ohkuma M."/>
            <person name="Sakamoto M."/>
            <person name="Matsutani M."/>
        </authorList>
    </citation>
    <scope>NUCLEOTIDE SEQUENCE [LARGE SCALE GENOMIC DNA]</scope>
    <source>
        <strain evidence="4 5">XA3</strain>
    </source>
</reference>
<comment type="similarity">
    <text evidence="2">Belongs to the UPF0173 family.</text>
</comment>
<dbReference type="AlphaFoldDB" id="A0AAU9D6W4"/>
<accession>A0AAU9D6W4</accession>
<proteinExistence type="inferred from homology"/>
<dbReference type="Gene3D" id="3.60.15.10">
    <property type="entry name" value="Ribonuclease Z/Hydroxyacylglutathione hydrolase-like"/>
    <property type="match status" value="1"/>
</dbReference>
<feature type="domain" description="Metallo-beta-lactamase" evidence="3">
    <location>
        <begin position="7"/>
        <end position="194"/>
    </location>
</feature>
<dbReference type="InterPro" id="IPR022877">
    <property type="entry name" value="UPF0173"/>
</dbReference>
<gene>
    <name evidence="4" type="ORF">XA3_20450</name>
</gene>
<protein>
    <recommendedName>
        <fullName evidence="2">UPF0173 metal-dependent hydrolase XA3_20450</fullName>
    </recommendedName>
</protein>
<organism evidence="4 5">
    <name type="scientific">Xylocopilactobacillus apicola</name>
    <dbReference type="NCBI Taxonomy" id="2932184"/>
    <lineage>
        <taxon>Bacteria</taxon>
        <taxon>Bacillati</taxon>
        <taxon>Bacillota</taxon>
        <taxon>Bacilli</taxon>
        <taxon>Lactobacillales</taxon>
        <taxon>Lactobacillaceae</taxon>
        <taxon>Xylocopilactobacillus</taxon>
    </lineage>
</organism>
<evidence type="ECO:0000313" key="5">
    <source>
        <dbReference type="Proteomes" id="UP001321861"/>
    </source>
</evidence>
<evidence type="ECO:0000256" key="2">
    <source>
        <dbReference type="HAMAP-Rule" id="MF_00457"/>
    </source>
</evidence>
<dbReference type="RefSeq" id="WP_317635391.1">
    <property type="nucleotide sequence ID" value="NZ_AP026802.1"/>
</dbReference>
<keyword evidence="5" id="KW-1185">Reference proteome</keyword>
<dbReference type="PANTHER" id="PTHR43546">
    <property type="entry name" value="UPF0173 METAL-DEPENDENT HYDROLASE MJ1163-RELATED"/>
    <property type="match status" value="1"/>
</dbReference>
<dbReference type="Pfam" id="PF13483">
    <property type="entry name" value="Lactamase_B_3"/>
    <property type="match status" value="1"/>
</dbReference>
<dbReference type="GO" id="GO:0016787">
    <property type="term" value="F:hydrolase activity"/>
    <property type="evidence" value="ECO:0007669"/>
    <property type="project" value="UniProtKB-UniRule"/>
</dbReference>
<dbReference type="HAMAP" id="MF_00457">
    <property type="entry name" value="UPF0173"/>
    <property type="match status" value="1"/>
</dbReference>
<dbReference type="EMBL" id="AP026802">
    <property type="protein sequence ID" value="BDR59604.1"/>
    <property type="molecule type" value="Genomic_DNA"/>
</dbReference>
<name>A0AAU9D6W4_9LACO</name>
<dbReference type="PANTHER" id="PTHR43546:SF3">
    <property type="entry name" value="UPF0173 METAL-DEPENDENT HYDROLASE MJ1163"/>
    <property type="match status" value="1"/>
</dbReference>
<evidence type="ECO:0000259" key="3">
    <source>
        <dbReference type="SMART" id="SM00849"/>
    </source>
</evidence>
<keyword evidence="1 2" id="KW-0378">Hydrolase</keyword>
<dbReference type="KEGG" id="xap:XA3_20450"/>
<evidence type="ECO:0000256" key="1">
    <source>
        <dbReference type="ARBA" id="ARBA00022801"/>
    </source>
</evidence>